<name>A0A0D7BL63_9AGAR</name>
<evidence type="ECO:0000313" key="3">
    <source>
        <dbReference type="Proteomes" id="UP000054007"/>
    </source>
</evidence>
<sequence>MLSPVRKPDDVGSSLAQFARKVKDNITGYRPSIIDKTVAGPRRKLVAKSSTSPHSPSWRPHAGFRLRSTRKNPVHITDPVRAPSSTAESLGDQIAAAQARHSASIVQEHFSAPRKRKRECEAVNHPIHEDQTISAPVTGALNPSLKAGISLAPYATPLPTPTRPENVERLQKLKDVYHIITNHFSPIVPAVFQDIDVRVWRPTLAELDETLAQVAARYQEVVQASADKQEKLCKLMEVTQKTVEHANGEESPAKRRRLESQAEAREESILRTVQREAIEKDVRIADLQAQLRDSKAGCVRLRDQAKRKEAESLATAPSSDSAHHEHTQPQSDASAATDGSTTPARVSLFPGWTVPSGAQQATPSKRQPTPAPGNGLQTPAPSPPRSSSPRHVVSQTETEPLPSVAQRPPTNTMPSSTQLSPLQLPISFNFAGSDNAPAVPAFPINRFPPSTHVAQQQQVAFGSSESSSQLPSSSLQPSLIQPDIPAPSIMSTNSFPVAQDTTLMYQQTPFNASNAQQTPFQLDPNLQTGMGSPGNATAAQFLDTANNQPPFQAQPGNNLYAAGHGQTEHLIAQPFDYPPSQPTAHSQSSISTPSAQTNVFASQNAVTTASSLSLAGYGPAQPSRFAPVAQSNVFGSISTTDPSKRLAQACSAFGLPQPAAQAQVQSNPPPIPQLSSLSEWGQPVRAIGFNATAGPSVFGGAALASMPEATSMQSGRDNDISMDHDQPKMPSYRTSSQMQGKFAPASSGTSTKAVFSFKSSTDLLALARSRIPLNKDDFVQHPCAQEVIQAVLASNPGVRVDSLERLFKREYERLGEIRILSGIQALLRKNDYLFPKDCQRIFKKHGWL</sequence>
<evidence type="ECO:0000256" key="1">
    <source>
        <dbReference type="SAM" id="MobiDB-lite"/>
    </source>
</evidence>
<protein>
    <submittedName>
        <fullName evidence="2">Uncharacterized protein</fullName>
    </submittedName>
</protein>
<proteinExistence type="predicted"/>
<feature type="region of interest" description="Disordered" evidence="1">
    <location>
        <begin position="573"/>
        <end position="595"/>
    </location>
</feature>
<gene>
    <name evidence="2" type="ORF">CYLTODRAFT_487608</name>
</gene>
<feature type="compositionally biased region" description="Polar residues" evidence="1">
    <location>
        <begin position="408"/>
        <end position="420"/>
    </location>
</feature>
<feature type="region of interest" description="Disordered" evidence="1">
    <location>
        <begin position="40"/>
        <end position="63"/>
    </location>
</feature>
<feature type="region of interest" description="Disordered" evidence="1">
    <location>
        <begin position="308"/>
        <end position="420"/>
    </location>
</feature>
<accession>A0A0D7BL63</accession>
<dbReference type="Proteomes" id="UP000054007">
    <property type="component" value="Unassembled WGS sequence"/>
</dbReference>
<feature type="compositionally biased region" description="Polar residues" evidence="1">
    <location>
        <begin position="328"/>
        <end position="344"/>
    </location>
</feature>
<dbReference type="EMBL" id="KN880460">
    <property type="protein sequence ID" value="KIY70965.1"/>
    <property type="molecule type" value="Genomic_DNA"/>
</dbReference>
<feature type="compositionally biased region" description="Polar residues" evidence="1">
    <location>
        <begin position="356"/>
        <end position="367"/>
    </location>
</feature>
<evidence type="ECO:0000313" key="2">
    <source>
        <dbReference type="EMBL" id="KIY70965.1"/>
    </source>
</evidence>
<reference evidence="2 3" key="1">
    <citation type="journal article" date="2015" name="Fungal Genet. Biol.">
        <title>Evolution of novel wood decay mechanisms in Agaricales revealed by the genome sequences of Fistulina hepatica and Cylindrobasidium torrendii.</title>
        <authorList>
            <person name="Floudas D."/>
            <person name="Held B.W."/>
            <person name="Riley R."/>
            <person name="Nagy L.G."/>
            <person name="Koehler G."/>
            <person name="Ransdell A.S."/>
            <person name="Younus H."/>
            <person name="Chow J."/>
            <person name="Chiniquy J."/>
            <person name="Lipzen A."/>
            <person name="Tritt A."/>
            <person name="Sun H."/>
            <person name="Haridas S."/>
            <person name="LaButti K."/>
            <person name="Ohm R.A."/>
            <person name="Kues U."/>
            <person name="Blanchette R.A."/>
            <person name="Grigoriev I.V."/>
            <person name="Minto R.E."/>
            <person name="Hibbett D.S."/>
        </authorList>
    </citation>
    <scope>NUCLEOTIDE SEQUENCE [LARGE SCALE GENOMIC DNA]</scope>
    <source>
        <strain evidence="2 3">FP15055 ss-10</strain>
    </source>
</reference>
<feature type="compositionally biased region" description="Low complexity" evidence="1">
    <location>
        <begin position="463"/>
        <end position="482"/>
    </location>
</feature>
<organism evidence="2 3">
    <name type="scientific">Cylindrobasidium torrendii FP15055 ss-10</name>
    <dbReference type="NCBI Taxonomy" id="1314674"/>
    <lineage>
        <taxon>Eukaryota</taxon>
        <taxon>Fungi</taxon>
        <taxon>Dikarya</taxon>
        <taxon>Basidiomycota</taxon>
        <taxon>Agaricomycotina</taxon>
        <taxon>Agaricomycetes</taxon>
        <taxon>Agaricomycetidae</taxon>
        <taxon>Agaricales</taxon>
        <taxon>Marasmiineae</taxon>
        <taxon>Physalacriaceae</taxon>
        <taxon>Cylindrobasidium</taxon>
    </lineage>
</organism>
<feature type="compositionally biased region" description="Polar residues" evidence="1">
    <location>
        <begin position="582"/>
        <end position="595"/>
    </location>
</feature>
<keyword evidence="3" id="KW-1185">Reference proteome</keyword>
<feature type="region of interest" description="Disordered" evidence="1">
    <location>
        <begin position="243"/>
        <end position="267"/>
    </location>
</feature>
<dbReference type="AlphaFoldDB" id="A0A0D7BL63"/>
<feature type="region of interest" description="Disordered" evidence="1">
    <location>
        <begin position="453"/>
        <end position="483"/>
    </location>
</feature>